<keyword evidence="3" id="KW-1185">Reference proteome</keyword>
<name>R0I9L2_9BRAS</name>
<keyword evidence="1" id="KW-1133">Transmembrane helix</keyword>
<organism evidence="2 3">
    <name type="scientific">Capsella rubella</name>
    <dbReference type="NCBI Taxonomy" id="81985"/>
    <lineage>
        <taxon>Eukaryota</taxon>
        <taxon>Viridiplantae</taxon>
        <taxon>Streptophyta</taxon>
        <taxon>Embryophyta</taxon>
        <taxon>Tracheophyta</taxon>
        <taxon>Spermatophyta</taxon>
        <taxon>Magnoliopsida</taxon>
        <taxon>eudicotyledons</taxon>
        <taxon>Gunneridae</taxon>
        <taxon>Pentapetalae</taxon>
        <taxon>rosids</taxon>
        <taxon>malvids</taxon>
        <taxon>Brassicales</taxon>
        <taxon>Brassicaceae</taxon>
        <taxon>Camelineae</taxon>
        <taxon>Capsella</taxon>
    </lineage>
</organism>
<keyword evidence="1" id="KW-0472">Membrane</keyword>
<protein>
    <submittedName>
        <fullName evidence="2">Uncharacterized protein</fullName>
    </submittedName>
</protein>
<dbReference type="Proteomes" id="UP000029121">
    <property type="component" value="Unassembled WGS sequence"/>
</dbReference>
<evidence type="ECO:0000313" key="3">
    <source>
        <dbReference type="Proteomes" id="UP000029121"/>
    </source>
</evidence>
<feature type="transmembrane region" description="Helical" evidence="1">
    <location>
        <begin position="16"/>
        <end position="43"/>
    </location>
</feature>
<proteinExistence type="predicted"/>
<dbReference type="AlphaFoldDB" id="R0I9L2"/>
<gene>
    <name evidence="2" type="ORF">CARUB_v10022388mg</name>
</gene>
<keyword evidence="1" id="KW-0812">Transmembrane</keyword>
<evidence type="ECO:0000313" key="2">
    <source>
        <dbReference type="EMBL" id="EOA34810.1"/>
    </source>
</evidence>
<sequence length="92" mass="10324">MFTGFDVFILGEFETFFFIVSISIYVVIVVVHFAAAAATLSFLCQDLYTALNNLVTFVLVVELKCNLAHSHIHFMASASLAKQVTMTYDQMF</sequence>
<reference evidence="3" key="1">
    <citation type="journal article" date="2013" name="Nat. Genet.">
        <title>The Capsella rubella genome and the genomic consequences of rapid mating system evolution.</title>
        <authorList>
            <person name="Slotte T."/>
            <person name="Hazzouri K.M."/>
            <person name="Agren J.A."/>
            <person name="Koenig D."/>
            <person name="Maumus F."/>
            <person name="Guo Y.L."/>
            <person name="Steige K."/>
            <person name="Platts A.E."/>
            <person name="Escobar J.S."/>
            <person name="Newman L.K."/>
            <person name="Wang W."/>
            <person name="Mandakova T."/>
            <person name="Vello E."/>
            <person name="Smith L.M."/>
            <person name="Henz S.R."/>
            <person name="Steffen J."/>
            <person name="Takuno S."/>
            <person name="Brandvain Y."/>
            <person name="Coop G."/>
            <person name="Andolfatto P."/>
            <person name="Hu T.T."/>
            <person name="Blanchette M."/>
            <person name="Clark R.M."/>
            <person name="Quesneville H."/>
            <person name="Nordborg M."/>
            <person name="Gaut B.S."/>
            <person name="Lysak M.A."/>
            <person name="Jenkins J."/>
            <person name="Grimwood J."/>
            <person name="Chapman J."/>
            <person name="Prochnik S."/>
            <person name="Shu S."/>
            <person name="Rokhsar D."/>
            <person name="Schmutz J."/>
            <person name="Weigel D."/>
            <person name="Wright S.I."/>
        </authorList>
    </citation>
    <scope>NUCLEOTIDE SEQUENCE [LARGE SCALE GENOMIC DNA]</scope>
    <source>
        <strain evidence="3">cv. Monte Gargano</strain>
    </source>
</reference>
<accession>R0I9L2</accession>
<dbReference type="EMBL" id="KB870806">
    <property type="protein sequence ID" value="EOA34810.1"/>
    <property type="molecule type" value="Genomic_DNA"/>
</dbReference>
<evidence type="ECO:0000256" key="1">
    <source>
        <dbReference type="SAM" id="Phobius"/>
    </source>
</evidence>